<keyword evidence="2" id="KW-0285">Flavoprotein</keyword>
<evidence type="ECO:0000256" key="3">
    <source>
        <dbReference type="ARBA" id="ARBA00022827"/>
    </source>
</evidence>
<organism evidence="7 8">
    <name type="scientific">Mameliella alba</name>
    <dbReference type="NCBI Taxonomy" id="561184"/>
    <lineage>
        <taxon>Bacteria</taxon>
        <taxon>Pseudomonadati</taxon>
        <taxon>Pseudomonadota</taxon>
        <taxon>Alphaproteobacteria</taxon>
        <taxon>Rhodobacterales</taxon>
        <taxon>Roseobacteraceae</taxon>
        <taxon>Mameliella</taxon>
    </lineage>
</organism>
<proteinExistence type="inferred from homology"/>
<keyword evidence="4" id="KW-0560">Oxidoreductase</keyword>
<evidence type="ECO:0000256" key="4">
    <source>
        <dbReference type="ARBA" id="ARBA00023002"/>
    </source>
</evidence>
<dbReference type="AlphaFoldDB" id="A0A0B3SHT4"/>
<dbReference type="GO" id="GO:0016614">
    <property type="term" value="F:oxidoreductase activity, acting on CH-OH group of donors"/>
    <property type="evidence" value="ECO:0007669"/>
    <property type="project" value="InterPro"/>
</dbReference>
<dbReference type="Proteomes" id="UP000030960">
    <property type="component" value="Unassembled WGS sequence"/>
</dbReference>
<comment type="similarity">
    <text evidence="1">Belongs to the GMC oxidoreductase family.</text>
</comment>
<evidence type="ECO:0000259" key="6">
    <source>
        <dbReference type="Pfam" id="PF05199"/>
    </source>
</evidence>
<evidence type="ECO:0000256" key="1">
    <source>
        <dbReference type="ARBA" id="ARBA00010790"/>
    </source>
</evidence>
<evidence type="ECO:0000256" key="2">
    <source>
        <dbReference type="ARBA" id="ARBA00022630"/>
    </source>
</evidence>
<dbReference type="InterPro" id="IPR000172">
    <property type="entry name" value="GMC_OxRdtase_N"/>
</dbReference>
<keyword evidence="3" id="KW-0274">FAD</keyword>
<name>A0A0B3SHT4_9RHOB</name>
<dbReference type="InterPro" id="IPR007867">
    <property type="entry name" value="GMC_OxRtase_C"/>
</dbReference>
<dbReference type="GO" id="GO:0050660">
    <property type="term" value="F:flavin adenine dinucleotide binding"/>
    <property type="evidence" value="ECO:0007669"/>
    <property type="project" value="InterPro"/>
</dbReference>
<dbReference type="InterPro" id="IPR036188">
    <property type="entry name" value="FAD/NAD-bd_sf"/>
</dbReference>
<dbReference type="SUPFAM" id="SSF54373">
    <property type="entry name" value="FAD-linked reductases, C-terminal domain"/>
    <property type="match status" value="1"/>
</dbReference>
<gene>
    <name evidence="7" type="ORF">OA50_05365</name>
</gene>
<evidence type="ECO:0000313" key="7">
    <source>
        <dbReference type="EMBL" id="KHQ50134.1"/>
    </source>
</evidence>
<feature type="domain" description="Glucose-methanol-choline oxidoreductase C-terminal" evidence="6">
    <location>
        <begin position="413"/>
        <end position="533"/>
    </location>
</feature>
<dbReference type="PANTHER" id="PTHR46056:SF12">
    <property type="entry name" value="LONG-CHAIN-ALCOHOL OXIDASE"/>
    <property type="match status" value="1"/>
</dbReference>
<dbReference type="PATRIC" id="fig|1515334.3.peg.5374"/>
<protein>
    <submittedName>
        <fullName evidence="7">Gluconate dehydrogenase</fullName>
    </submittedName>
</protein>
<reference evidence="7 8" key="1">
    <citation type="submission" date="2014-10" db="EMBL/GenBank/DDBJ databases">
        <title>Genome sequence of Ponticoccus sp. strain UMTAT08 isolated from clonal culture of toxic dinoflagellate Alexandrium tamiyavanichii.</title>
        <authorList>
            <person name="Gan H.Y."/>
            <person name="Muhd D.-D."/>
            <person name="Mohd Noor M.E."/>
            <person name="Yeong Y.S."/>
            <person name="Usup G."/>
        </authorList>
    </citation>
    <scope>NUCLEOTIDE SEQUENCE [LARGE SCALE GENOMIC DNA]</scope>
    <source>
        <strain evidence="7 8">UMTAT08</strain>
    </source>
</reference>
<dbReference type="OrthoDB" id="9798604at2"/>
<dbReference type="Pfam" id="PF00732">
    <property type="entry name" value="GMC_oxred_N"/>
    <property type="match status" value="1"/>
</dbReference>
<feature type="domain" description="Glucose-methanol-choline oxidoreductase N-terminal" evidence="5">
    <location>
        <begin position="92"/>
        <end position="321"/>
    </location>
</feature>
<evidence type="ECO:0000259" key="5">
    <source>
        <dbReference type="Pfam" id="PF00732"/>
    </source>
</evidence>
<sequence>MNYAKKPDPVDVVIVGAGASGATAAKVLSEAGLKVVGLDRGPWLKPEKDYSGDEIKFVNRNFLWPDPKLKPRTVREDANSKAEIFPFSPLPQLVGGGTVHWAGWVPRPMPSDFKQKSIHGTVAGTSLEDWPFTYDDLEPYLTKVEWEFGVTGLDNADRNIPPRSKPYPSKPLPPTKYGKRFYEACNKMGINGFPIPHAMVSHAHKGRNPSNWTGFWNQYGDPTTTRSNAATTFIPEALATGNYELRPECYVVRVTTDKAGKAKGVVYIDENGCEVEQEANIVVLGLGAIESTRLLLNSKSPKFPDGLANSSGQLGKNATFHEYLFAVGLFDNAIDDSLDGFAGNYISGGSMDFYESDEKRGHIGGCIISTSQVCHPINWNFPGRPLWGQAAKDADRDFYRYAMKIGLILHDMPVESNMVDLDPDVVDAWGSPVARITHKPHPNDIHMGKWQVDKNMEILDAAGARKTIPVYLERSTGNTCHQHGTARMGHNPDTSVLNQYCEAHDVPGLYVVDGSGFPTALGVNPTLTIMAVAWRASEYIAEVHAKGRKAKKPAYA</sequence>
<dbReference type="Pfam" id="PF05199">
    <property type="entry name" value="GMC_oxred_C"/>
    <property type="match status" value="1"/>
</dbReference>
<dbReference type="SUPFAM" id="SSF51905">
    <property type="entry name" value="FAD/NAD(P)-binding domain"/>
    <property type="match status" value="1"/>
</dbReference>
<dbReference type="Gene3D" id="3.50.50.60">
    <property type="entry name" value="FAD/NAD(P)-binding domain"/>
    <property type="match status" value="2"/>
</dbReference>
<dbReference type="RefSeq" id="WP_043146596.1">
    <property type="nucleotide sequence ID" value="NZ_JSUQ01000031.1"/>
</dbReference>
<evidence type="ECO:0000313" key="8">
    <source>
        <dbReference type="Proteomes" id="UP000030960"/>
    </source>
</evidence>
<accession>A0A0B3SHT4</accession>
<comment type="caution">
    <text evidence="7">The sequence shown here is derived from an EMBL/GenBank/DDBJ whole genome shotgun (WGS) entry which is preliminary data.</text>
</comment>
<dbReference type="PANTHER" id="PTHR46056">
    <property type="entry name" value="LONG-CHAIN-ALCOHOL OXIDASE"/>
    <property type="match status" value="1"/>
</dbReference>
<keyword evidence="8" id="KW-1185">Reference proteome</keyword>
<dbReference type="EMBL" id="JSUQ01000031">
    <property type="protein sequence ID" value="KHQ50134.1"/>
    <property type="molecule type" value="Genomic_DNA"/>
</dbReference>